<evidence type="ECO:0000259" key="5">
    <source>
        <dbReference type="PROSITE" id="PS50977"/>
    </source>
</evidence>
<evidence type="ECO:0000313" key="7">
    <source>
        <dbReference type="Proteomes" id="UP001235712"/>
    </source>
</evidence>
<dbReference type="PRINTS" id="PR00455">
    <property type="entry name" value="HTHTETR"/>
</dbReference>
<dbReference type="PANTHER" id="PTHR47506">
    <property type="entry name" value="TRANSCRIPTIONAL REGULATORY PROTEIN"/>
    <property type="match status" value="1"/>
</dbReference>
<feature type="domain" description="HTH tetR-type" evidence="5">
    <location>
        <begin position="15"/>
        <end position="75"/>
    </location>
</feature>
<dbReference type="SUPFAM" id="SSF46689">
    <property type="entry name" value="Homeodomain-like"/>
    <property type="match status" value="1"/>
</dbReference>
<dbReference type="Pfam" id="PF00440">
    <property type="entry name" value="TetR_N"/>
    <property type="match status" value="1"/>
</dbReference>
<keyword evidence="7" id="KW-1185">Reference proteome</keyword>
<evidence type="ECO:0000313" key="6">
    <source>
        <dbReference type="EMBL" id="MDP9829701.1"/>
    </source>
</evidence>
<evidence type="ECO:0000256" key="2">
    <source>
        <dbReference type="ARBA" id="ARBA00023125"/>
    </source>
</evidence>
<name>A0ABT9PAH8_9ACTN</name>
<keyword evidence="1" id="KW-0805">Transcription regulation</keyword>
<gene>
    <name evidence="6" type="ORF">J2S57_005450</name>
</gene>
<organism evidence="6 7">
    <name type="scientific">Kineosporia succinea</name>
    <dbReference type="NCBI Taxonomy" id="84632"/>
    <lineage>
        <taxon>Bacteria</taxon>
        <taxon>Bacillati</taxon>
        <taxon>Actinomycetota</taxon>
        <taxon>Actinomycetes</taxon>
        <taxon>Kineosporiales</taxon>
        <taxon>Kineosporiaceae</taxon>
        <taxon>Kineosporia</taxon>
    </lineage>
</organism>
<dbReference type="Gene3D" id="1.10.357.10">
    <property type="entry name" value="Tetracycline Repressor, domain 2"/>
    <property type="match status" value="1"/>
</dbReference>
<dbReference type="InterPro" id="IPR009057">
    <property type="entry name" value="Homeodomain-like_sf"/>
</dbReference>
<accession>A0ABT9PAH8</accession>
<evidence type="ECO:0000256" key="3">
    <source>
        <dbReference type="ARBA" id="ARBA00023163"/>
    </source>
</evidence>
<keyword evidence="2 4" id="KW-0238">DNA-binding</keyword>
<feature type="DNA-binding region" description="H-T-H motif" evidence="4">
    <location>
        <begin position="38"/>
        <end position="57"/>
    </location>
</feature>
<evidence type="ECO:0000256" key="4">
    <source>
        <dbReference type="PROSITE-ProRule" id="PRU00335"/>
    </source>
</evidence>
<dbReference type="EMBL" id="JAUSQZ010000001">
    <property type="protein sequence ID" value="MDP9829701.1"/>
    <property type="molecule type" value="Genomic_DNA"/>
</dbReference>
<dbReference type="InterPro" id="IPR001647">
    <property type="entry name" value="HTH_TetR"/>
</dbReference>
<reference evidence="6 7" key="1">
    <citation type="submission" date="2023-07" db="EMBL/GenBank/DDBJ databases">
        <title>Sequencing the genomes of 1000 actinobacteria strains.</title>
        <authorList>
            <person name="Klenk H.-P."/>
        </authorList>
    </citation>
    <scope>NUCLEOTIDE SEQUENCE [LARGE SCALE GENOMIC DNA]</scope>
    <source>
        <strain evidence="6 7">DSM 44388</strain>
    </source>
</reference>
<dbReference type="RefSeq" id="WP_307248123.1">
    <property type="nucleotide sequence ID" value="NZ_JAUSQZ010000001.1"/>
</dbReference>
<protein>
    <submittedName>
        <fullName evidence="6">AcrR family transcriptional regulator</fullName>
    </submittedName>
</protein>
<dbReference type="PROSITE" id="PS50977">
    <property type="entry name" value="HTH_TETR_2"/>
    <property type="match status" value="1"/>
</dbReference>
<keyword evidence="3" id="KW-0804">Transcription</keyword>
<dbReference type="PANTHER" id="PTHR47506:SF1">
    <property type="entry name" value="HTH-TYPE TRANSCRIPTIONAL REGULATOR YJDC"/>
    <property type="match status" value="1"/>
</dbReference>
<dbReference type="Proteomes" id="UP001235712">
    <property type="component" value="Unassembled WGS sequence"/>
</dbReference>
<proteinExistence type="predicted"/>
<sequence length="192" mass="20245">MPSADHASEPAVGDAARREAVLQSALQTFGRYGYRKTSMDDIAREARISRPGLYFLFSSKSGLFRAAADRGINDDLDQAAQALATASRSPAERVLAAFDCWAGRYVGPMRDVTAVLEGNPDLLGPAARSGPERFEHLLTAALGEAGITAAQAVAQTLISASIGIKHQVATREEYGTRMATAIGLLVPDPTAG</sequence>
<comment type="caution">
    <text evidence="6">The sequence shown here is derived from an EMBL/GenBank/DDBJ whole genome shotgun (WGS) entry which is preliminary data.</text>
</comment>
<evidence type="ECO:0000256" key="1">
    <source>
        <dbReference type="ARBA" id="ARBA00023015"/>
    </source>
</evidence>